<name>A0A395HMY2_ASPHC</name>
<reference evidence="1 2" key="1">
    <citation type="submission" date="2018-02" db="EMBL/GenBank/DDBJ databases">
        <title>The genomes of Aspergillus section Nigri reveals drivers in fungal speciation.</title>
        <authorList>
            <consortium name="DOE Joint Genome Institute"/>
            <person name="Vesth T.C."/>
            <person name="Nybo J."/>
            <person name="Theobald S."/>
            <person name="Brandl J."/>
            <person name="Frisvad J.C."/>
            <person name="Nielsen K.F."/>
            <person name="Lyhne E.K."/>
            <person name="Kogle M.E."/>
            <person name="Kuo A."/>
            <person name="Riley R."/>
            <person name="Clum A."/>
            <person name="Nolan M."/>
            <person name="Lipzen A."/>
            <person name="Salamov A."/>
            <person name="Henrissat B."/>
            <person name="Wiebenga A."/>
            <person name="De vries R.P."/>
            <person name="Grigoriev I.V."/>
            <person name="Mortensen U.H."/>
            <person name="Andersen M.R."/>
            <person name="Baker S.E."/>
        </authorList>
    </citation>
    <scope>NUCLEOTIDE SEQUENCE [LARGE SCALE GENOMIC DNA]</scope>
    <source>
        <strain evidence="1 2">CBS 101889</strain>
    </source>
</reference>
<dbReference type="RefSeq" id="XP_025548446.1">
    <property type="nucleotide sequence ID" value="XM_025695713.1"/>
</dbReference>
<dbReference type="VEuPathDB" id="FungiDB:BO97DRAFT_407809"/>
<dbReference type="EMBL" id="KZ824305">
    <property type="protein sequence ID" value="RAL09292.1"/>
    <property type="molecule type" value="Genomic_DNA"/>
</dbReference>
<dbReference type="Proteomes" id="UP000248961">
    <property type="component" value="Unassembled WGS sequence"/>
</dbReference>
<dbReference type="GeneID" id="37200002"/>
<proteinExistence type="predicted"/>
<protein>
    <submittedName>
        <fullName evidence="1">Uncharacterized protein</fullName>
    </submittedName>
</protein>
<evidence type="ECO:0000313" key="1">
    <source>
        <dbReference type="EMBL" id="RAL09292.1"/>
    </source>
</evidence>
<organism evidence="1 2">
    <name type="scientific">Aspergillus homomorphus (strain CBS 101889)</name>
    <dbReference type="NCBI Taxonomy" id="1450537"/>
    <lineage>
        <taxon>Eukaryota</taxon>
        <taxon>Fungi</taxon>
        <taxon>Dikarya</taxon>
        <taxon>Ascomycota</taxon>
        <taxon>Pezizomycotina</taxon>
        <taxon>Eurotiomycetes</taxon>
        <taxon>Eurotiomycetidae</taxon>
        <taxon>Eurotiales</taxon>
        <taxon>Aspergillaceae</taxon>
        <taxon>Aspergillus</taxon>
        <taxon>Aspergillus subgen. Circumdati</taxon>
    </lineage>
</organism>
<accession>A0A395HMY2</accession>
<evidence type="ECO:0000313" key="2">
    <source>
        <dbReference type="Proteomes" id="UP000248961"/>
    </source>
</evidence>
<keyword evidence="2" id="KW-1185">Reference proteome</keyword>
<dbReference type="AlphaFoldDB" id="A0A395HMY2"/>
<gene>
    <name evidence="1" type="ORF">BO97DRAFT_407809</name>
</gene>
<sequence>MMIGRVDIDGSSRELIVRRTTTAITTITVITTAARYLHDCCDTTGIRLEGTQ</sequence>